<reference evidence="2" key="1">
    <citation type="submission" date="2016-11" db="EMBL/GenBank/DDBJ databases">
        <authorList>
            <person name="Varghese N."/>
            <person name="Submissions S."/>
        </authorList>
    </citation>
    <scope>NUCLEOTIDE SEQUENCE [LARGE SCALE GENOMIC DNA]</scope>
    <source>
        <strain evidence="2">DSM 27370</strain>
    </source>
</reference>
<gene>
    <name evidence="1" type="ORF">SAMN05444362_104170</name>
</gene>
<dbReference type="STRING" id="1346286.SAMN05444362_104170"/>
<organism evidence="1 2">
    <name type="scientific">Dysgonomonas macrotermitis</name>
    <dbReference type="NCBI Taxonomy" id="1346286"/>
    <lineage>
        <taxon>Bacteria</taxon>
        <taxon>Pseudomonadati</taxon>
        <taxon>Bacteroidota</taxon>
        <taxon>Bacteroidia</taxon>
        <taxon>Bacteroidales</taxon>
        <taxon>Dysgonomonadaceae</taxon>
        <taxon>Dysgonomonas</taxon>
    </lineage>
</organism>
<dbReference type="Proteomes" id="UP000184480">
    <property type="component" value="Unassembled WGS sequence"/>
</dbReference>
<evidence type="ECO:0000313" key="2">
    <source>
        <dbReference type="Proteomes" id="UP000184480"/>
    </source>
</evidence>
<proteinExistence type="predicted"/>
<protein>
    <submittedName>
        <fullName evidence="1">Uncharacterized protein</fullName>
    </submittedName>
</protein>
<name>A0A1M4ZSI3_9BACT</name>
<sequence>MIIMRNRIYIYLVFTFCLSVLSKTYSQGIGINLSNKVSGMMLHIDGANDNSTTPSTAQAQNDVVITNAGRVGIGTTSPGTRLHIKSAASQAAIRIDDGSQKDGYALYSSLDGTSQWYPYGTYTLKQINLGTQLSFTVAQAQAATGSMLNANIPVSLDPGIWMIDVQMLVFRNTATGTNSTTFNNRAWFKLGLSDSASTWGISSDHIPNTAYLICDFLYSVNASYNMLSGVFFINNKTKASKTYYLWYGGLSIYGTIPTATQYKLGGTGNESIVTATYLGTNYNSN</sequence>
<accession>A0A1M4ZSI3</accession>
<keyword evidence="2" id="KW-1185">Reference proteome</keyword>
<evidence type="ECO:0000313" key="1">
    <source>
        <dbReference type="EMBL" id="SHF20757.1"/>
    </source>
</evidence>
<dbReference type="EMBL" id="FQUC01000004">
    <property type="protein sequence ID" value="SHF20757.1"/>
    <property type="molecule type" value="Genomic_DNA"/>
</dbReference>
<dbReference type="AlphaFoldDB" id="A0A1M4ZSI3"/>